<sequence length="187" mass="21461">SSELGLEMIERDWQCSRMCGRIVLHEHMQLLKFLSMVPLELPKTKLLKAIPGSVNTSIAPFLAPALRGVKTHSKITVVAQSFFCILITPMTALRIFSREEKPVTRFKLFRRLINQTCREQTTKRFTRHRTSSLKWHLRRSNIFSLSHAIRTSTAKMRIRENGATMVHSLSFVPTTVLLLTSPSLIIF</sequence>
<gene>
    <name evidence="2" type="ORF">BSAL_27310</name>
</gene>
<keyword evidence="1" id="KW-0472">Membrane</keyword>
<proteinExistence type="predicted"/>
<name>A0A0S4KIZ3_BODSA</name>
<keyword evidence="1 2" id="KW-0812">Transmembrane</keyword>
<reference evidence="3" key="1">
    <citation type="submission" date="2015-09" db="EMBL/GenBank/DDBJ databases">
        <authorList>
            <consortium name="Pathogen Informatics"/>
        </authorList>
    </citation>
    <scope>NUCLEOTIDE SEQUENCE [LARGE SCALE GENOMIC DNA]</scope>
    <source>
        <strain evidence="3">Lake Konstanz</strain>
    </source>
</reference>
<evidence type="ECO:0000256" key="1">
    <source>
        <dbReference type="SAM" id="Phobius"/>
    </source>
</evidence>
<keyword evidence="1" id="KW-1133">Transmembrane helix</keyword>
<feature type="non-terminal residue" evidence="2">
    <location>
        <position position="1"/>
    </location>
</feature>
<accession>A0A0S4KIZ3</accession>
<dbReference type="AlphaFoldDB" id="A0A0S4KIZ3"/>
<evidence type="ECO:0000313" key="3">
    <source>
        <dbReference type="Proteomes" id="UP000051952"/>
    </source>
</evidence>
<feature type="transmembrane region" description="Helical" evidence="1">
    <location>
        <begin position="165"/>
        <end position="186"/>
    </location>
</feature>
<dbReference type="VEuPathDB" id="TriTrypDB:BSAL_27310"/>
<feature type="transmembrane region" description="Helical" evidence="1">
    <location>
        <begin position="75"/>
        <end position="96"/>
    </location>
</feature>
<organism evidence="2 3">
    <name type="scientific">Bodo saltans</name>
    <name type="common">Flagellated protozoan</name>
    <dbReference type="NCBI Taxonomy" id="75058"/>
    <lineage>
        <taxon>Eukaryota</taxon>
        <taxon>Discoba</taxon>
        <taxon>Euglenozoa</taxon>
        <taxon>Kinetoplastea</taxon>
        <taxon>Metakinetoplastina</taxon>
        <taxon>Eubodonida</taxon>
        <taxon>Bodonidae</taxon>
        <taxon>Bodo</taxon>
    </lineage>
</organism>
<keyword evidence="3" id="KW-1185">Reference proteome</keyword>
<protein>
    <submittedName>
        <fullName evidence="2">Transmembrane protein, putative</fullName>
    </submittedName>
</protein>
<dbReference type="Proteomes" id="UP000051952">
    <property type="component" value="Unassembled WGS sequence"/>
</dbReference>
<evidence type="ECO:0000313" key="2">
    <source>
        <dbReference type="EMBL" id="CUI15135.1"/>
    </source>
</evidence>
<dbReference type="EMBL" id="CYKH01001840">
    <property type="protein sequence ID" value="CUI15135.1"/>
    <property type="molecule type" value="Genomic_DNA"/>
</dbReference>